<reference evidence="3" key="1">
    <citation type="submission" date="2016-10" db="EMBL/GenBank/DDBJ databases">
        <authorList>
            <person name="Varghese N."/>
            <person name="Submissions S."/>
        </authorList>
    </citation>
    <scope>NUCLEOTIDE SEQUENCE [LARGE SCALE GENOMIC DNA]</scope>
    <source>
        <strain evidence="3">DSM 123</strain>
    </source>
</reference>
<dbReference type="InterPro" id="IPR007211">
    <property type="entry name" value="DUF378"/>
</dbReference>
<evidence type="ECO:0000256" key="1">
    <source>
        <dbReference type="SAM" id="Phobius"/>
    </source>
</evidence>
<dbReference type="Proteomes" id="UP000199615">
    <property type="component" value="Unassembled WGS sequence"/>
</dbReference>
<feature type="transmembrane region" description="Helical" evidence="1">
    <location>
        <begin position="46"/>
        <end position="66"/>
    </location>
</feature>
<dbReference type="PANTHER" id="PTHR37304:SF1">
    <property type="entry name" value="MEMBRANE PROTEIN"/>
    <property type="match status" value="1"/>
</dbReference>
<feature type="transmembrane region" description="Helical" evidence="1">
    <location>
        <begin position="7"/>
        <end position="34"/>
    </location>
</feature>
<evidence type="ECO:0000313" key="3">
    <source>
        <dbReference type="Proteomes" id="UP000199615"/>
    </source>
</evidence>
<keyword evidence="1" id="KW-1133">Transmembrane helix</keyword>
<proteinExistence type="predicted"/>
<dbReference type="RefSeq" id="WP_011502957.1">
    <property type="nucleotide sequence ID" value="NZ_FODT01000018.1"/>
</dbReference>
<protein>
    <recommendedName>
        <fullName evidence="4">DUF378 domain-containing protein</fullName>
    </recommendedName>
</protein>
<name>A0A1H8X9X5_9BRAD</name>
<evidence type="ECO:0008006" key="4">
    <source>
        <dbReference type="Google" id="ProtNLM"/>
    </source>
</evidence>
<organism evidence="2 3">
    <name type="scientific">Rhodopseudomonas pseudopalustris</name>
    <dbReference type="NCBI Taxonomy" id="1513892"/>
    <lineage>
        <taxon>Bacteria</taxon>
        <taxon>Pseudomonadati</taxon>
        <taxon>Pseudomonadota</taxon>
        <taxon>Alphaproteobacteria</taxon>
        <taxon>Hyphomicrobiales</taxon>
        <taxon>Nitrobacteraceae</taxon>
        <taxon>Rhodopseudomonas</taxon>
    </lineage>
</organism>
<dbReference type="Pfam" id="PF04070">
    <property type="entry name" value="DUF378"/>
    <property type="match status" value="1"/>
</dbReference>
<dbReference type="EMBL" id="FODT01000018">
    <property type="protein sequence ID" value="SEP36662.1"/>
    <property type="molecule type" value="Genomic_DNA"/>
</dbReference>
<dbReference type="PANTHER" id="PTHR37304">
    <property type="entry name" value="MEMBRANE PROTEIN-RELATED"/>
    <property type="match status" value="1"/>
</dbReference>
<dbReference type="OrthoDB" id="9812136at2"/>
<dbReference type="AlphaFoldDB" id="A0A1H8X9X5"/>
<keyword evidence="1" id="KW-0472">Membrane</keyword>
<keyword evidence="3" id="KW-1185">Reference proteome</keyword>
<keyword evidence="1" id="KW-0812">Transmembrane</keyword>
<gene>
    <name evidence="2" type="ORF">SAMN05444123_11812</name>
</gene>
<evidence type="ECO:0000313" key="2">
    <source>
        <dbReference type="EMBL" id="SEP36662.1"/>
    </source>
</evidence>
<accession>A0A1H8X9X5</accession>
<sequence>MRIINIVTLLLIIVGGLNWGLVGLFDFDLVSAILGNGSAETATSSLASRIVYILVGASAIFQVTSLSREISATSMSHEARTY</sequence>